<dbReference type="Proteomes" id="UP001172102">
    <property type="component" value="Unassembled WGS sequence"/>
</dbReference>
<reference evidence="2" key="1">
    <citation type="submission" date="2023-06" db="EMBL/GenBank/DDBJ databases">
        <title>Genome-scale phylogeny and comparative genomics of the fungal order Sordariales.</title>
        <authorList>
            <consortium name="Lawrence Berkeley National Laboratory"/>
            <person name="Hensen N."/>
            <person name="Bonometti L."/>
            <person name="Westerberg I."/>
            <person name="Brannstrom I.O."/>
            <person name="Guillou S."/>
            <person name="Cros-Aarteil S."/>
            <person name="Calhoun S."/>
            <person name="Haridas S."/>
            <person name="Kuo A."/>
            <person name="Mondo S."/>
            <person name="Pangilinan J."/>
            <person name="Riley R."/>
            <person name="Labutti K."/>
            <person name="Andreopoulos B."/>
            <person name="Lipzen A."/>
            <person name="Chen C."/>
            <person name="Yanf M."/>
            <person name="Daum C."/>
            <person name="Ng V."/>
            <person name="Clum A."/>
            <person name="Steindorff A."/>
            <person name="Ohm R."/>
            <person name="Martin F."/>
            <person name="Silar P."/>
            <person name="Natvig D."/>
            <person name="Lalanne C."/>
            <person name="Gautier V."/>
            <person name="Ament-Velasquez S.L."/>
            <person name="Kruys A."/>
            <person name="Hutchinson M.I."/>
            <person name="Powell A.J."/>
            <person name="Barry K."/>
            <person name="Miller A.N."/>
            <person name="Grigoriev I.V."/>
            <person name="Debuchy R."/>
            <person name="Gladieux P."/>
            <person name="Thoren M.H."/>
            <person name="Johannesson H."/>
        </authorList>
    </citation>
    <scope>NUCLEOTIDE SEQUENCE</scope>
    <source>
        <strain evidence="2">SMH4607-1</strain>
    </source>
</reference>
<dbReference type="AlphaFoldDB" id="A0AA40AZ40"/>
<feature type="compositionally biased region" description="Polar residues" evidence="1">
    <location>
        <begin position="54"/>
        <end position="70"/>
    </location>
</feature>
<protein>
    <submittedName>
        <fullName evidence="2">Uncharacterized protein</fullName>
    </submittedName>
</protein>
<sequence>MAHCNQKPRYPIREHAINAKAATLILRGVIATGQPPAQPQTIRPAPQHIVRLSGNSNMNITSNPINVNGNGNHGGKATGMSAATSQGGAAEKDKSSTRKAQKKPANSEANNQDSEAMRPPPKKIQRK</sequence>
<dbReference type="EMBL" id="JAUKUA010000002">
    <property type="protein sequence ID" value="KAK0724637.1"/>
    <property type="molecule type" value="Genomic_DNA"/>
</dbReference>
<proteinExistence type="predicted"/>
<keyword evidence="3" id="KW-1185">Reference proteome</keyword>
<evidence type="ECO:0000313" key="2">
    <source>
        <dbReference type="EMBL" id="KAK0724637.1"/>
    </source>
</evidence>
<evidence type="ECO:0000256" key="1">
    <source>
        <dbReference type="SAM" id="MobiDB-lite"/>
    </source>
</evidence>
<organism evidence="2 3">
    <name type="scientific">Lasiosphaeris hirsuta</name>
    <dbReference type="NCBI Taxonomy" id="260670"/>
    <lineage>
        <taxon>Eukaryota</taxon>
        <taxon>Fungi</taxon>
        <taxon>Dikarya</taxon>
        <taxon>Ascomycota</taxon>
        <taxon>Pezizomycotina</taxon>
        <taxon>Sordariomycetes</taxon>
        <taxon>Sordariomycetidae</taxon>
        <taxon>Sordariales</taxon>
        <taxon>Lasiosphaeriaceae</taxon>
        <taxon>Lasiosphaeris</taxon>
    </lineage>
</organism>
<evidence type="ECO:0000313" key="3">
    <source>
        <dbReference type="Proteomes" id="UP001172102"/>
    </source>
</evidence>
<name>A0AA40AZ40_9PEZI</name>
<feature type="region of interest" description="Disordered" evidence="1">
    <location>
        <begin position="54"/>
        <end position="127"/>
    </location>
</feature>
<gene>
    <name evidence="2" type="ORF">B0H67DRAFT_568422</name>
</gene>
<accession>A0AA40AZ40</accession>
<comment type="caution">
    <text evidence="2">The sequence shown here is derived from an EMBL/GenBank/DDBJ whole genome shotgun (WGS) entry which is preliminary data.</text>
</comment>